<feature type="region of interest" description="Disordered" evidence="1">
    <location>
        <begin position="354"/>
        <end position="382"/>
    </location>
</feature>
<sequence>MSRKIKVDAKGRLFNERWECEYFFVLSGNKLELLLCYEAVAVEYNLRWHFNTEIFDTELSILHSQQNLFANVFWLKAGLSVSEEILDVVAMHGARRGGTSTVHWWGLLNHGTPAMCKERAGLVRLVKDKMQKRNCHIPLTTYYCILYQEDLCSKTLEPNNKMTNVMKVLNFIQTCCTIQNFKEKLLFWCNVKGNSRPNCLAGLDPNWLCDFAQMCDTTEAVNQVIIGIYNAITAFQQKLCLWTSHLEQNNVAHFPVRQSISNLFPGAFSLLMNLIVAYLTLKEQHLIFTICTTPLSDGVNTTSVQRWPERKVPGRYSTAPTSSCRALFMFEGTYLCKRMFSIIHLNKTKHRSHISNDNLHTPDINGLSSGKQCQSSDQETNG</sequence>
<evidence type="ECO:0000313" key="2">
    <source>
        <dbReference type="Ensembl" id="ENSMMOP00000028486.1"/>
    </source>
</evidence>
<dbReference type="PANTHER" id="PTHR45913">
    <property type="entry name" value="EPM2A-INTERACTING PROTEIN 1"/>
    <property type="match status" value="1"/>
</dbReference>
<dbReference type="Ensembl" id="ENSMMOT00000028968.1">
    <property type="protein sequence ID" value="ENSMMOP00000028486.1"/>
    <property type="gene ID" value="ENSMMOG00000021515.1"/>
</dbReference>
<evidence type="ECO:0000256" key="1">
    <source>
        <dbReference type="SAM" id="MobiDB-lite"/>
    </source>
</evidence>
<dbReference type="PANTHER" id="PTHR45913:SF11">
    <property type="entry name" value="EPM2A-INTERACTING PROTEIN 1"/>
    <property type="match status" value="1"/>
</dbReference>
<keyword evidence="3" id="KW-1185">Reference proteome</keyword>
<name>A0A3Q3XRR9_MOLML</name>
<dbReference type="Proteomes" id="UP000261620">
    <property type="component" value="Unplaced"/>
</dbReference>
<reference evidence="2" key="1">
    <citation type="submission" date="2025-08" db="UniProtKB">
        <authorList>
            <consortium name="Ensembl"/>
        </authorList>
    </citation>
    <scope>IDENTIFICATION</scope>
</reference>
<dbReference type="AlphaFoldDB" id="A0A3Q3XRR9"/>
<evidence type="ECO:0000313" key="3">
    <source>
        <dbReference type="Proteomes" id="UP000261620"/>
    </source>
</evidence>
<organism evidence="2 3">
    <name type="scientific">Mola mola</name>
    <name type="common">Ocean sunfish</name>
    <name type="synonym">Tetraodon mola</name>
    <dbReference type="NCBI Taxonomy" id="94237"/>
    <lineage>
        <taxon>Eukaryota</taxon>
        <taxon>Metazoa</taxon>
        <taxon>Chordata</taxon>
        <taxon>Craniata</taxon>
        <taxon>Vertebrata</taxon>
        <taxon>Euteleostomi</taxon>
        <taxon>Actinopterygii</taxon>
        <taxon>Neopterygii</taxon>
        <taxon>Teleostei</taxon>
        <taxon>Neoteleostei</taxon>
        <taxon>Acanthomorphata</taxon>
        <taxon>Eupercaria</taxon>
        <taxon>Tetraodontiformes</taxon>
        <taxon>Molidae</taxon>
        <taxon>Mola</taxon>
    </lineage>
</organism>
<protein>
    <submittedName>
        <fullName evidence="2">Uncharacterized protein</fullName>
    </submittedName>
</protein>
<accession>A0A3Q3XRR9</accession>
<feature type="compositionally biased region" description="Polar residues" evidence="1">
    <location>
        <begin position="366"/>
        <end position="382"/>
    </location>
</feature>
<reference evidence="2" key="2">
    <citation type="submission" date="2025-09" db="UniProtKB">
        <authorList>
            <consortium name="Ensembl"/>
        </authorList>
    </citation>
    <scope>IDENTIFICATION</scope>
</reference>
<proteinExistence type="predicted"/>